<organism evidence="2 3">
    <name type="scientific">Vibrio barjaei</name>
    <dbReference type="NCBI Taxonomy" id="1676683"/>
    <lineage>
        <taxon>Bacteria</taxon>
        <taxon>Pseudomonadati</taxon>
        <taxon>Pseudomonadota</taxon>
        <taxon>Gammaproteobacteria</taxon>
        <taxon>Vibrionales</taxon>
        <taxon>Vibrionaceae</taxon>
        <taxon>Vibrio</taxon>
    </lineage>
</organism>
<feature type="transmembrane region" description="Helical" evidence="1">
    <location>
        <begin position="47"/>
        <end position="69"/>
    </location>
</feature>
<feature type="transmembrane region" description="Helical" evidence="1">
    <location>
        <begin position="75"/>
        <end position="95"/>
    </location>
</feature>
<evidence type="ECO:0000256" key="1">
    <source>
        <dbReference type="SAM" id="Phobius"/>
    </source>
</evidence>
<protein>
    <submittedName>
        <fullName evidence="2">DUF6404 family protein</fullName>
    </submittedName>
</protein>
<dbReference type="Pfam" id="PF19942">
    <property type="entry name" value="DUF6404"/>
    <property type="match status" value="1"/>
</dbReference>
<gene>
    <name evidence="2" type="ORF">ACGRH2_13105</name>
</gene>
<keyword evidence="3" id="KW-1185">Reference proteome</keyword>
<evidence type="ECO:0000313" key="3">
    <source>
        <dbReference type="Proteomes" id="UP001607125"/>
    </source>
</evidence>
<accession>A0ABW7II98</accession>
<dbReference type="InterPro" id="IPR045644">
    <property type="entry name" value="DUF6404"/>
</dbReference>
<dbReference type="EMBL" id="JBIHSF010000008">
    <property type="protein sequence ID" value="MFH0261338.1"/>
    <property type="molecule type" value="Genomic_DNA"/>
</dbReference>
<sequence>MSKFEFIQLHLIEKGVPKDLTKPSPFVWARCQSLSDTPLVFQSPLRIVLRHGVLLGLVWGALMWLMLWHREPERWISYLLSSCLFGLFMGMLTAYRAHKSQANLGCKDWKEWCVRNYV</sequence>
<reference evidence="2 3" key="1">
    <citation type="submission" date="2024-10" db="EMBL/GenBank/DDBJ databases">
        <authorList>
            <person name="Yibar A."/>
            <person name="Saticioglu I.B."/>
            <person name="Duman M."/>
            <person name="Ajmi N."/>
            <person name="Gurler F."/>
            <person name="Ay H."/>
            <person name="Onuk E."/>
            <person name="Guler S."/>
            <person name="Romalde J.L."/>
        </authorList>
    </citation>
    <scope>NUCLEOTIDE SEQUENCE [LARGE SCALE GENOMIC DNA]</scope>
    <source>
        <strain evidence="2 3">1-TCBS-B</strain>
    </source>
</reference>
<dbReference type="RefSeq" id="WP_063606792.1">
    <property type="nucleotide sequence ID" value="NZ_JBIHSF010000008.1"/>
</dbReference>
<keyword evidence="1" id="KW-1133">Transmembrane helix</keyword>
<comment type="caution">
    <text evidence="2">The sequence shown here is derived from an EMBL/GenBank/DDBJ whole genome shotgun (WGS) entry which is preliminary data.</text>
</comment>
<proteinExistence type="predicted"/>
<evidence type="ECO:0000313" key="2">
    <source>
        <dbReference type="EMBL" id="MFH0261338.1"/>
    </source>
</evidence>
<keyword evidence="1" id="KW-0472">Membrane</keyword>
<keyword evidence="1" id="KW-0812">Transmembrane</keyword>
<dbReference type="Proteomes" id="UP001607125">
    <property type="component" value="Unassembled WGS sequence"/>
</dbReference>
<name>A0ABW7II98_9VIBR</name>